<evidence type="ECO:0000259" key="8">
    <source>
        <dbReference type="PROSITE" id="PS52040"/>
    </source>
</evidence>
<dbReference type="AlphaFoldDB" id="F5R9E0"/>
<evidence type="ECO:0000256" key="4">
    <source>
        <dbReference type="ARBA" id="ARBA00023125"/>
    </source>
</evidence>
<dbReference type="eggNOG" id="COG0188">
    <property type="taxonomic scope" value="Bacteria"/>
</dbReference>
<dbReference type="SMART" id="SM00434">
    <property type="entry name" value="TOP4c"/>
    <property type="match status" value="1"/>
</dbReference>
<dbReference type="InterPro" id="IPR013760">
    <property type="entry name" value="Topo_IIA-like_dom_sf"/>
</dbReference>
<dbReference type="SUPFAM" id="SSF101904">
    <property type="entry name" value="GyrA/ParC C-terminal domain-like"/>
    <property type="match status" value="1"/>
</dbReference>
<dbReference type="Gene3D" id="3.90.199.10">
    <property type="entry name" value="Topoisomerase II, domain 5"/>
    <property type="match status" value="1"/>
</dbReference>
<dbReference type="GO" id="GO:0006265">
    <property type="term" value="P:DNA topological change"/>
    <property type="evidence" value="ECO:0007669"/>
    <property type="project" value="UniProtKB-UniRule"/>
</dbReference>
<keyword evidence="2" id="KW-1003">Cell membrane</keyword>
<dbReference type="InterPro" id="IPR050220">
    <property type="entry name" value="Type_II_DNA_Topoisomerases"/>
</dbReference>
<dbReference type="Gene3D" id="3.30.1360.40">
    <property type="match status" value="1"/>
</dbReference>
<dbReference type="InterPro" id="IPR035516">
    <property type="entry name" value="Gyrase/topoIV_suA_C"/>
</dbReference>
<evidence type="ECO:0000313" key="9">
    <source>
        <dbReference type="EMBL" id="EGK73010.1"/>
    </source>
</evidence>
<comment type="caution">
    <text evidence="9">The sequence shown here is derived from an EMBL/GenBank/DDBJ whole genome shotgun (WGS) entry which is preliminary data.</text>
</comment>
<dbReference type="EMBL" id="AFHG01000030">
    <property type="protein sequence ID" value="EGK73010.1"/>
    <property type="molecule type" value="Genomic_DNA"/>
</dbReference>
<evidence type="ECO:0000256" key="5">
    <source>
        <dbReference type="ARBA" id="ARBA00023136"/>
    </source>
</evidence>
<gene>
    <name evidence="9" type="ORF">METUNv1_00848</name>
</gene>
<keyword evidence="3 7" id="KW-0799">Topoisomerase</keyword>
<dbReference type="PROSITE" id="PS52040">
    <property type="entry name" value="TOPO_IIA"/>
    <property type="match status" value="1"/>
</dbReference>
<dbReference type="NCBIfam" id="NF004044">
    <property type="entry name" value="PRK05561.1"/>
    <property type="match status" value="1"/>
</dbReference>
<feature type="domain" description="Topo IIA-type catalytic" evidence="8">
    <location>
        <begin position="36"/>
        <end position="519"/>
    </location>
</feature>
<sequence length="750" mass="81609">MTDNLFEPDIADIPVDAHAAQAYLTYAMSVVTSRALPGLEDGMKPVQRRILFAMDGFARPDAAHKKSARVVGDVIGKYHPHGDSSVYEAMVRLAQPFTLRYPLIDGQGNFGSMDGDNAAAMRYTECRLTPFARHVLLSELNAGVVEFQPNYDGTQQEPSLLPARLPVVLANGASGIAVGMACEIPPHNLRELGEATCRLLVDPRMPDDDIIDCIQGPDFPNGATLISSRESIVAAYKEGRGSFRMRANYEVEGLARGQWQIVVSALPPGVSTGAVMSRIDDLANPKPKGDKKKISDDQARTKTLATSLIDSVRDESDARHPVRLVIEPKSRAVSQEDLLAFLFAYTDLECNASLNLTLLDTHRRPGQIGLPAVLRQWCDYRLGAVTRRLTQRIADIDDRMHILDGRLAILLDIDRAIAIIRAADDPKADLMAGFGITERQAEDVLEIRLRQLARLEAIKLQGERDALHAERTGLLKLLGSDSALRTFVRDEVRADVERFGDERRTLINADVQATRTREVPQIDEAVTVIVSRGGFGRLRSGHDVDEAALTWKADDGPLAVLKCRTVWPVVLMDGDGRTYTIKPTDLPSGKGDGVPVSSLADLAGKKLVAVLTGEPGSRFLVASDSGYGFVCAIEDMVSRQRAGKAFLNTDGGTALAPVKLLPADRWVVAQGGDRLLAFPLEEMKTLSGGKGVKIMTLPEGESLALLTLFREKLALPVAGSRGRAKTLNIDENALMAWRGVRATKGRKLDG</sequence>
<comment type="catalytic activity">
    <reaction evidence="1 7">
        <text>ATP-dependent breakage, passage and rejoining of double-stranded DNA.</text>
        <dbReference type="EC" id="5.6.2.2"/>
    </reaction>
</comment>
<dbReference type="GO" id="GO:0005737">
    <property type="term" value="C:cytoplasm"/>
    <property type="evidence" value="ECO:0007669"/>
    <property type="project" value="TreeGrafter"/>
</dbReference>
<dbReference type="Proteomes" id="UP000005019">
    <property type="component" value="Unassembled WGS sequence"/>
</dbReference>
<keyword evidence="4 7" id="KW-0238">DNA-binding</keyword>
<dbReference type="InterPro" id="IPR002205">
    <property type="entry name" value="Topo_IIA_dom_A"/>
</dbReference>
<proteinExistence type="predicted"/>
<dbReference type="GO" id="GO:0005524">
    <property type="term" value="F:ATP binding"/>
    <property type="evidence" value="ECO:0007669"/>
    <property type="project" value="InterPro"/>
</dbReference>
<name>F5R9E0_METUF</name>
<dbReference type="PANTHER" id="PTHR43493">
    <property type="entry name" value="DNA GYRASE/TOPOISOMERASE SUBUNIT A"/>
    <property type="match status" value="1"/>
</dbReference>
<keyword evidence="6 7" id="KW-0413">Isomerase</keyword>
<dbReference type="SUPFAM" id="SSF56719">
    <property type="entry name" value="Type II DNA topoisomerase"/>
    <property type="match status" value="1"/>
</dbReference>
<dbReference type="GO" id="GO:0003918">
    <property type="term" value="F:DNA topoisomerase type II (double strand cut, ATP-hydrolyzing) activity"/>
    <property type="evidence" value="ECO:0007669"/>
    <property type="project" value="UniProtKB-EC"/>
</dbReference>
<evidence type="ECO:0000256" key="3">
    <source>
        <dbReference type="ARBA" id="ARBA00023029"/>
    </source>
</evidence>
<dbReference type="Pfam" id="PF00521">
    <property type="entry name" value="DNA_topoisoIV"/>
    <property type="match status" value="1"/>
</dbReference>
<evidence type="ECO:0000256" key="7">
    <source>
        <dbReference type="PROSITE-ProRule" id="PRU01384"/>
    </source>
</evidence>
<reference evidence="9 10" key="1">
    <citation type="journal article" date="2011" name="J. Bacteriol.">
        <title>Genome sequence of Methyloversatilis universalis FAM5T, a methylotrophic representative of the order Rhodocyclales.</title>
        <authorList>
            <person name="Kittichotirat W."/>
            <person name="Good N.M."/>
            <person name="Hall R."/>
            <person name="Bringel F."/>
            <person name="Lajus A."/>
            <person name="Medigue C."/>
            <person name="Smalley N.E."/>
            <person name="Beck D."/>
            <person name="Bumgarner R."/>
            <person name="Vuilleumier S."/>
            <person name="Kalyuzhnaya M.G."/>
        </authorList>
    </citation>
    <scope>NUCLEOTIDE SEQUENCE [LARGE SCALE GENOMIC DNA]</scope>
    <source>
        <strain evidence="10">ATCC BAA-1314 / JCM 13912 / FAM5</strain>
    </source>
</reference>
<dbReference type="Gene3D" id="2.120.10.90">
    <property type="entry name" value="DNA gyrase/topoisomerase IV, subunit A, C-terminal"/>
    <property type="match status" value="1"/>
</dbReference>
<evidence type="ECO:0000313" key="10">
    <source>
        <dbReference type="Proteomes" id="UP000005019"/>
    </source>
</evidence>
<evidence type="ECO:0000256" key="6">
    <source>
        <dbReference type="ARBA" id="ARBA00023235"/>
    </source>
</evidence>
<dbReference type="GO" id="GO:0009330">
    <property type="term" value="C:DNA topoisomerase type II (double strand cut, ATP-hydrolyzing) complex"/>
    <property type="evidence" value="ECO:0007669"/>
    <property type="project" value="TreeGrafter"/>
</dbReference>
<dbReference type="OrthoDB" id="9806486at2"/>
<keyword evidence="5" id="KW-0472">Membrane</keyword>
<dbReference type="InterPro" id="IPR013758">
    <property type="entry name" value="Topo_IIA_A/C_ab"/>
</dbReference>
<dbReference type="PANTHER" id="PTHR43493:SF1">
    <property type="entry name" value="DNA TOPOISOMERASE 4 SUBUNIT A"/>
    <property type="match status" value="1"/>
</dbReference>
<dbReference type="NCBIfam" id="TIGR01062">
    <property type="entry name" value="parC_Gneg"/>
    <property type="match status" value="1"/>
</dbReference>
<dbReference type="InterPro" id="IPR013757">
    <property type="entry name" value="Topo_IIA_A_a_sf"/>
</dbReference>
<dbReference type="RefSeq" id="WP_008059151.1">
    <property type="nucleotide sequence ID" value="NZ_AFHG01000030.1"/>
</dbReference>
<accession>F5R9E0</accession>
<dbReference type="STRING" id="1000565.METUNv1_00848"/>
<evidence type="ECO:0000256" key="1">
    <source>
        <dbReference type="ARBA" id="ARBA00000185"/>
    </source>
</evidence>
<keyword evidence="10" id="KW-1185">Reference proteome</keyword>
<dbReference type="Gene3D" id="1.10.268.10">
    <property type="entry name" value="Topoisomerase, domain 3"/>
    <property type="match status" value="1"/>
</dbReference>
<dbReference type="CDD" id="cd00187">
    <property type="entry name" value="TOP4c"/>
    <property type="match status" value="1"/>
</dbReference>
<feature type="active site" description="O-(5'-phospho-DNA)-tyrosine intermediate" evidence="7">
    <location>
        <position position="123"/>
    </location>
</feature>
<evidence type="ECO:0000256" key="2">
    <source>
        <dbReference type="ARBA" id="ARBA00022475"/>
    </source>
</evidence>
<dbReference type="GO" id="GO:0003677">
    <property type="term" value="F:DNA binding"/>
    <property type="evidence" value="ECO:0007669"/>
    <property type="project" value="UniProtKB-UniRule"/>
</dbReference>
<protein>
    <submittedName>
        <fullName evidence="9">DNA topoisomerase 4 subunit A</fullName>
    </submittedName>
</protein>
<organism evidence="9 10">
    <name type="scientific">Methyloversatilis universalis (strain ATCC BAA-1314 / DSM 25237 / JCM 13912 / CCUG 52030 / FAM5)</name>
    <dbReference type="NCBI Taxonomy" id="1000565"/>
    <lineage>
        <taxon>Bacteria</taxon>
        <taxon>Pseudomonadati</taxon>
        <taxon>Pseudomonadota</taxon>
        <taxon>Betaproteobacteria</taxon>
        <taxon>Nitrosomonadales</taxon>
        <taxon>Sterolibacteriaceae</taxon>
        <taxon>Methyloversatilis</taxon>
    </lineage>
</organism>